<sequence length="158" mass="16749">MDTVLERIHAKIAELEAKIGDLRIAERELQAIEKTSARQTKTASEPKAKQKPGPKAGRQPKLRGKLEASEPGEARQTIGAAISAVLAEHGPLSAAEIAEQVKATGRDINNRTVSFALQALKKRGLAKNVDGKWAAPKARGRKAASVSTVNADETKAAA</sequence>
<reference evidence="3 4" key="1">
    <citation type="submission" date="2023-10" db="EMBL/GenBank/DDBJ databases">
        <title>Novel methanotroph of the genus Methylocapsa from a subarctic wetland.</title>
        <authorList>
            <person name="Belova S.E."/>
            <person name="Oshkin I.Y."/>
            <person name="Miroshnikov K."/>
            <person name="Dedysh S.N."/>
        </authorList>
    </citation>
    <scope>NUCLEOTIDE SEQUENCE [LARGE SCALE GENOMIC DNA]</scope>
    <source>
        <strain evidence="3 4">RX1</strain>
        <plasmid evidence="3 4">pRX1</plasmid>
    </source>
</reference>
<dbReference type="InterPro" id="IPR013668">
    <property type="entry name" value="RNase_R_HTH_12"/>
</dbReference>
<evidence type="ECO:0000313" key="4">
    <source>
        <dbReference type="Proteomes" id="UP001626536"/>
    </source>
</evidence>
<dbReference type="InterPro" id="IPR036388">
    <property type="entry name" value="WH-like_DNA-bd_sf"/>
</dbReference>
<accession>A0ABZ0I145</accession>
<evidence type="ECO:0000259" key="2">
    <source>
        <dbReference type="Pfam" id="PF08461"/>
    </source>
</evidence>
<gene>
    <name evidence="3" type="ORF">RZS28_19170</name>
</gene>
<feature type="region of interest" description="Disordered" evidence="1">
    <location>
        <begin position="33"/>
        <end position="74"/>
    </location>
</feature>
<dbReference type="RefSeq" id="WP_407341233.1">
    <property type="nucleotide sequence ID" value="NZ_CP136863.1"/>
</dbReference>
<dbReference type="Gene3D" id="1.10.10.10">
    <property type="entry name" value="Winged helix-like DNA-binding domain superfamily/Winged helix DNA-binding domain"/>
    <property type="match status" value="1"/>
</dbReference>
<proteinExistence type="predicted"/>
<name>A0ABZ0I145_9HYPH</name>
<dbReference type="SUPFAM" id="SSF46785">
    <property type="entry name" value="Winged helix' DNA-binding domain"/>
    <property type="match status" value="1"/>
</dbReference>
<dbReference type="InterPro" id="IPR036390">
    <property type="entry name" value="WH_DNA-bd_sf"/>
</dbReference>
<organism evidence="3 4">
    <name type="scientific">Methylocapsa polymorpha</name>
    <dbReference type="NCBI Taxonomy" id="3080828"/>
    <lineage>
        <taxon>Bacteria</taxon>
        <taxon>Pseudomonadati</taxon>
        <taxon>Pseudomonadota</taxon>
        <taxon>Alphaproteobacteria</taxon>
        <taxon>Hyphomicrobiales</taxon>
        <taxon>Beijerinckiaceae</taxon>
        <taxon>Methylocapsa</taxon>
    </lineage>
</organism>
<keyword evidence="4" id="KW-1185">Reference proteome</keyword>
<dbReference type="Proteomes" id="UP001626536">
    <property type="component" value="Plasmid pRX1"/>
</dbReference>
<dbReference type="Pfam" id="PF08461">
    <property type="entry name" value="WHD_RNase_R"/>
    <property type="match status" value="1"/>
</dbReference>
<dbReference type="EMBL" id="CP136863">
    <property type="protein sequence ID" value="WOJ91846.1"/>
    <property type="molecule type" value="Genomic_DNA"/>
</dbReference>
<protein>
    <submittedName>
        <fullName evidence="3">Winged-helix domain-containing protein</fullName>
    </submittedName>
</protein>
<feature type="domain" description="Ribonuclease R winged-helix" evidence="2">
    <location>
        <begin position="82"/>
        <end position="128"/>
    </location>
</feature>
<geneLocation type="plasmid" evidence="3 4">
    <name>pRX1</name>
</geneLocation>
<feature type="region of interest" description="Disordered" evidence="1">
    <location>
        <begin position="128"/>
        <end position="158"/>
    </location>
</feature>
<evidence type="ECO:0000256" key="1">
    <source>
        <dbReference type="SAM" id="MobiDB-lite"/>
    </source>
</evidence>
<keyword evidence="3" id="KW-0614">Plasmid</keyword>
<evidence type="ECO:0000313" key="3">
    <source>
        <dbReference type="EMBL" id="WOJ91846.1"/>
    </source>
</evidence>